<sequence length="375" mass="41309">MKPQPATKISSFLAERIEAGDFPSAVYLIAERGEVIFADALGHSVIEPERRTATLETIYDLASLTKPLVTGLLVARLLESGTLRLDDEVANYLEPFRRSDKQAITVRHLATHTSGLPAWRPLYLLTGGDRSSALDAIAQLELESPPGTRVIYSDLGFIALGFLIERLTGRPFSEAAHDEIFAPLALKRTFFNPDESWRAEIAACELGGTIYEREMCRKLSAAEVRYDWREGVIWGEVHDENARFLGGASGHAGLFSCAHDAFCLAQQFLPRTTELLRPTTCALFSENMTAGLNEARALAWQLAATQDSTAGPSLPPESFGHTGFTGTSCWLDPHRERIFLLFTNRTHVPKLPFANINGVRRRFHSLAVAALGAKT</sequence>
<dbReference type="Pfam" id="PF00144">
    <property type="entry name" value="Beta-lactamase"/>
    <property type="match status" value="1"/>
</dbReference>
<feature type="domain" description="Beta-lactamase-related" evidence="2">
    <location>
        <begin position="12"/>
        <end position="348"/>
    </location>
</feature>
<evidence type="ECO:0000313" key="4">
    <source>
        <dbReference type="Proteomes" id="UP000031518"/>
    </source>
</evidence>
<reference evidence="3 4" key="1">
    <citation type="submission" date="2013-12" db="EMBL/GenBank/DDBJ databases">
        <authorList>
            <person name="Stott M."/>
        </authorList>
    </citation>
    <scope>NUCLEOTIDE SEQUENCE [LARGE SCALE GENOMIC DNA]</scope>
    <source>
        <strain evidence="3 4">K22</strain>
    </source>
</reference>
<dbReference type="Gene3D" id="3.40.710.10">
    <property type="entry name" value="DD-peptidase/beta-lactamase superfamily"/>
    <property type="match status" value="1"/>
</dbReference>
<protein>
    <submittedName>
        <fullName evidence="3">Penicillin-binding protein, beta-lactamase class C</fullName>
    </submittedName>
</protein>
<dbReference type="SUPFAM" id="SSF56601">
    <property type="entry name" value="beta-lactamase/transpeptidase-like"/>
    <property type="match status" value="1"/>
</dbReference>
<reference evidence="3 4" key="2">
    <citation type="submission" date="2015-01" db="EMBL/GenBank/DDBJ databases">
        <title>Complete genome sequence of Pyrinomonas methylaliphatogenes type strain K22T.</title>
        <authorList>
            <person name="Lee K.C.Y."/>
            <person name="Power J.F."/>
            <person name="Dunfield P.F."/>
            <person name="Morgan X.C."/>
            <person name="Huttenhower C."/>
            <person name="Stott M.B."/>
        </authorList>
    </citation>
    <scope>NUCLEOTIDE SEQUENCE [LARGE SCALE GENOMIC DNA]</scope>
    <source>
        <strain evidence="3 4">K22</strain>
    </source>
</reference>
<dbReference type="GO" id="GO:0016787">
    <property type="term" value="F:hydrolase activity"/>
    <property type="evidence" value="ECO:0007669"/>
    <property type="project" value="UniProtKB-KW"/>
</dbReference>
<keyword evidence="1" id="KW-0378">Hydrolase</keyword>
<gene>
    <name evidence="3" type="ORF">PYK22_01543</name>
</gene>
<dbReference type="EMBL" id="CBXV010000005">
    <property type="protein sequence ID" value="CDM65540.1"/>
    <property type="molecule type" value="Genomic_DNA"/>
</dbReference>
<evidence type="ECO:0000259" key="2">
    <source>
        <dbReference type="Pfam" id="PF00144"/>
    </source>
</evidence>
<organism evidence="3 4">
    <name type="scientific">Pyrinomonas methylaliphatogenes</name>
    <dbReference type="NCBI Taxonomy" id="454194"/>
    <lineage>
        <taxon>Bacteria</taxon>
        <taxon>Pseudomonadati</taxon>
        <taxon>Acidobacteriota</taxon>
        <taxon>Blastocatellia</taxon>
        <taxon>Blastocatellales</taxon>
        <taxon>Pyrinomonadaceae</taxon>
        <taxon>Pyrinomonas</taxon>
    </lineage>
</organism>
<evidence type="ECO:0000313" key="3">
    <source>
        <dbReference type="EMBL" id="CDM65540.1"/>
    </source>
</evidence>
<evidence type="ECO:0000256" key="1">
    <source>
        <dbReference type="ARBA" id="ARBA00022801"/>
    </source>
</evidence>
<dbReference type="STRING" id="454194.PYK22_01543"/>
<dbReference type="Proteomes" id="UP000031518">
    <property type="component" value="Unassembled WGS sequence"/>
</dbReference>
<accession>A0A0B6WZE0</accession>
<dbReference type="PANTHER" id="PTHR43283">
    <property type="entry name" value="BETA-LACTAMASE-RELATED"/>
    <property type="match status" value="1"/>
</dbReference>
<dbReference type="AlphaFoldDB" id="A0A0B6WZE0"/>
<dbReference type="InterPro" id="IPR050789">
    <property type="entry name" value="Diverse_Enzym_Activities"/>
</dbReference>
<proteinExistence type="predicted"/>
<dbReference type="PANTHER" id="PTHR43283:SF11">
    <property type="entry name" value="BETA-LACTAMASE-RELATED DOMAIN-CONTAINING PROTEIN"/>
    <property type="match status" value="1"/>
</dbReference>
<dbReference type="RefSeq" id="WP_060635454.1">
    <property type="nucleotide sequence ID" value="NZ_CBXV010000005.1"/>
</dbReference>
<name>A0A0B6WZE0_9BACT</name>
<dbReference type="OrthoDB" id="9770183at2"/>
<dbReference type="InterPro" id="IPR001466">
    <property type="entry name" value="Beta-lactam-related"/>
</dbReference>
<keyword evidence="4" id="KW-1185">Reference proteome</keyword>
<dbReference type="InterPro" id="IPR012338">
    <property type="entry name" value="Beta-lactam/transpept-like"/>
</dbReference>